<organism evidence="2 3">
    <name type="scientific">Halothiobacillus neapolitanus (strain ATCC 23641 / DSM 15147 / CIP 104769 / NCIMB 8539 / c2)</name>
    <name type="common">Thiobacillus neapolitanus</name>
    <dbReference type="NCBI Taxonomy" id="555778"/>
    <lineage>
        <taxon>Bacteria</taxon>
        <taxon>Pseudomonadati</taxon>
        <taxon>Pseudomonadota</taxon>
        <taxon>Gammaproteobacteria</taxon>
        <taxon>Chromatiales</taxon>
        <taxon>Halothiobacillaceae</taxon>
        <taxon>Halothiobacillus</taxon>
    </lineage>
</organism>
<dbReference type="STRING" id="555778.Hneap_0615"/>
<dbReference type="Proteomes" id="UP000009102">
    <property type="component" value="Chromosome"/>
</dbReference>
<gene>
    <name evidence="2" type="ordered locus">Hneap_0615</name>
</gene>
<evidence type="ECO:0000313" key="2">
    <source>
        <dbReference type="EMBL" id="ACX95468.1"/>
    </source>
</evidence>
<evidence type="ECO:0000259" key="1">
    <source>
        <dbReference type="Pfam" id="PF04326"/>
    </source>
</evidence>
<dbReference type="KEGG" id="hna:Hneap_0615"/>
<dbReference type="EMBL" id="CP001801">
    <property type="protein sequence ID" value="ACX95468.1"/>
    <property type="molecule type" value="Genomic_DNA"/>
</dbReference>
<dbReference type="PANTHER" id="PTHR30595">
    <property type="entry name" value="GLPR-RELATED TRANSCRIPTIONAL REPRESSOR"/>
    <property type="match status" value="1"/>
</dbReference>
<dbReference type="Pfam" id="PF04326">
    <property type="entry name" value="SLFN_AlbA_2"/>
    <property type="match status" value="1"/>
</dbReference>
<reference evidence="2 3" key="1">
    <citation type="submission" date="2009-10" db="EMBL/GenBank/DDBJ databases">
        <title>Complete sequence of Halothiobacillus neapolitanus c2.</title>
        <authorList>
            <consortium name="US DOE Joint Genome Institute"/>
            <person name="Lucas S."/>
            <person name="Copeland A."/>
            <person name="Lapidus A."/>
            <person name="Glavina del Rio T."/>
            <person name="Tice H."/>
            <person name="Bruce D."/>
            <person name="Goodwin L."/>
            <person name="Pitluck S."/>
            <person name="Davenport K."/>
            <person name="Brettin T."/>
            <person name="Detter J.C."/>
            <person name="Han C."/>
            <person name="Tapia R."/>
            <person name="Larimer F."/>
            <person name="Land M."/>
            <person name="Hauser L."/>
            <person name="Kyrpides N."/>
            <person name="Mikhailova N."/>
            <person name="Kerfeld C."/>
            <person name="Cannon G."/>
            <person name="Heinhort S."/>
        </authorList>
    </citation>
    <scope>NUCLEOTIDE SEQUENCE [LARGE SCALE GENOMIC DNA]</scope>
    <source>
        <strain evidence="3">ATCC 23641 / c2</strain>
    </source>
</reference>
<dbReference type="Pfam" id="PF13749">
    <property type="entry name" value="HATPase_c_4"/>
    <property type="match status" value="1"/>
</dbReference>
<dbReference type="RefSeq" id="WP_012823504.1">
    <property type="nucleotide sequence ID" value="NC_013422.1"/>
</dbReference>
<protein>
    <submittedName>
        <fullName evidence="2">Putative transcriptional regulator</fullName>
    </submittedName>
</protein>
<dbReference type="OrthoDB" id="9805115at2"/>
<dbReference type="PANTHER" id="PTHR30595:SF6">
    <property type="entry name" value="SCHLAFEN ALBA-2 DOMAIN-CONTAINING PROTEIN"/>
    <property type="match status" value="1"/>
</dbReference>
<dbReference type="InterPro" id="IPR038475">
    <property type="entry name" value="RecG_C_sf"/>
</dbReference>
<evidence type="ECO:0000313" key="3">
    <source>
        <dbReference type="Proteomes" id="UP000009102"/>
    </source>
</evidence>
<dbReference type="Gene3D" id="3.30.950.30">
    <property type="entry name" value="Schlafen, AAA domain"/>
    <property type="match status" value="1"/>
</dbReference>
<dbReference type="eggNOG" id="COG2865">
    <property type="taxonomic scope" value="Bacteria"/>
</dbReference>
<proteinExistence type="predicted"/>
<dbReference type="Gene3D" id="3.30.565.60">
    <property type="match status" value="1"/>
</dbReference>
<accession>D0KYE5</accession>
<dbReference type="HOGENOM" id="CLU_042798_0_0_6"/>
<dbReference type="InterPro" id="IPR007421">
    <property type="entry name" value="Schlafen_AlbA_2_dom"/>
</dbReference>
<dbReference type="AlphaFoldDB" id="D0KYE5"/>
<sequence>MITLDTLTRWLSAPTESEHLEFKEAKLQFDTTKLLRYCVALANEGGGHLVLGVSDRLPRRVVGSQAFAVTSNLNDIKARIVDKLHIRVDAVELAHPEGRVLVFDIPTRPVGQPLAFDGAYLMRAGEDLVPMTPDQLRRIFAEGQPDWFSQLARQDASADEVIALLDTQAYFELLQLPYPTNREGVLARLSGEELITQTASGWNISNLAAILLAKKLDAFSLTLARKAPRVVFYEGTDKTQTREDKPGNRGYAVGFENLVDFVHSAAPQNRSIEQVVREEVKMFPKQALRELIANALVHQDFHASGASVMIEMFSDRIEISNPGTPPIKVERFIDEYRSRNEHLADLMRRLGICEEKGSGVDKVVKAAEAFQLPAPDFRVGELRTTAVLFAHQDFSAMSKSDRLRACYQHCCLMYVSNQRMSNQSLRARFGVSESKAATVSLVIGAAKEAGLIKTDESDTSSTRYARYLPFWA</sequence>
<dbReference type="InterPro" id="IPR038461">
    <property type="entry name" value="Schlafen_AlbA_2_dom_sf"/>
</dbReference>
<name>D0KYE5_HALNC</name>
<feature type="domain" description="Schlafen AlbA-2" evidence="1">
    <location>
        <begin position="16"/>
        <end position="131"/>
    </location>
</feature>
<keyword evidence="3" id="KW-1185">Reference proteome</keyword>